<dbReference type="SUPFAM" id="SSF54909">
    <property type="entry name" value="Dimeric alpha+beta barrel"/>
    <property type="match status" value="1"/>
</dbReference>
<dbReference type="AlphaFoldDB" id="A0A166S3E8"/>
<keyword evidence="2" id="KW-1185">Reference proteome</keyword>
<dbReference type="EMBL" id="LFIV01000094">
    <property type="protein sequence ID" value="KZL70178.1"/>
    <property type="molecule type" value="Genomic_DNA"/>
</dbReference>
<evidence type="ECO:0000313" key="1">
    <source>
        <dbReference type="EMBL" id="KZL70178.1"/>
    </source>
</evidence>
<reference evidence="1 2" key="1">
    <citation type="submission" date="2015-06" db="EMBL/GenBank/DDBJ databases">
        <title>Survival trade-offs in plant roots during colonization by closely related pathogenic and mutualistic fungi.</title>
        <authorList>
            <person name="Hacquard S."/>
            <person name="Kracher B."/>
            <person name="Hiruma K."/>
            <person name="Weinman A."/>
            <person name="Muench P."/>
            <person name="Garrido Oter R."/>
            <person name="Ver Loren van Themaat E."/>
            <person name="Dallerey J.-F."/>
            <person name="Damm U."/>
            <person name="Henrissat B."/>
            <person name="Lespinet O."/>
            <person name="Thon M."/>
            <person name="Kemen E."/>
            <person name="McHardy A.C."/>
            <person name="Schulze-Lefert P."/>
            <person name="O'Connell R.J."/>
        </authorList>
    </citation>
    <scope>NUCLEOTIDE SEQUENCE [LARGE SCALE GENOMIC DNA]</scope>
    <source>
        <strain evidence="1 2">0861</strain>
    </source>
</reference>
<sequence>MANPVTEFIILTLKNHATSPSEPPAAWSDVTGTLKSVAGVNAVYTGTQLEDPSKTVLIVEWASPAAFSDFAASESYTPWFASLKAVSAHSSPDSPGVAPPLFYKVPFTADSDPPAVLGAPCTEVFVAYGVDDSFVGRTAEFAKGLTEGRVSVEGFHGHAYGEISTLLAVEGSGDGEKGPAVTLLLGWDSKQAHLDAKAKAGPISDNIHLLRSGRKGVSMFITQMVEEYEYGLITTTDCTSRTKMDHNEHIITDKFPTVHSPLLVIRGESCCIPVSKREARPETYELPYVLGEPSKTNRAAIAVDGHLRQ</sequence>
<gene>
    <name evidence="1" type="ORF">CT0861_12625</name>
</gene>
<dbReference type="STRING" id="708197.A0A166S3E8"/>
<organism evidence="1 2">
    <name type="scientific">Colletotrichum tofieldiae</name>
    <dbReference type="NCBI Taxonomy" id="708197"/>
    <lineage>
        <taxon>Eukaryota</taxon>
        <taxon>Fungi</taxon>
        <taxon>Dikarya</taxon>
        <taxon>Ascomycota</taxon>
        <taxon>Pezizomycotina</taxon>
        <taxon>Sordariomycetes</taxon>
        <taxon>Hypocreomycetidae</taxon>
        <taxon>Glomerellales</taxon>
        <taxon>Glomerellaceae</taxon>
        <taxon>Colletotrichum</taxon>
        <taxon>Colletotrichum spaethianum species complex</taxon>
    </lineage>
</organism>
<evidence type="ECO:0000313" key="2">
    <source>
        <dbReference type="Proteomes" id="UP000076552"/>
    </source>
</evidence>
<protein>
    <submittedName>
        <fullName evidence="1">AMB domain protein</fullName>
    </submittedName>
</protein>
<name>A0A166S3E8_9PEZI</name>
<dbReference type="InterPro" id="IPR011008">
    <property type="entry name" value="Dimeric_a/b-barrel"/>
</dbReference>
<comment type="caution">
    <text evidence="1">The sequence shown here is derived from an EMBL/GenBank/DDBJ whole genome shotgun (WGS) entry which is preliminary data.</text>
</comment>
<dbReference type="Proteomes" id="UP000076552">
    <property type="component" value="Unassembled WGS sequence"/>
</dbReference>
<proteinExistence type="predicted"/>
<accession>A0A166S3E8</accession>
<dbReference type="Gene3D" id="3.30.70.100">
    <property type="match status" value="1"/>
</dbReference>